<dbReference type="EMBL" id="JAQQXP010000002">
    <property type="protein sequence ID" value="MDC8832009.1"/>
    <property type="molecule type" value="Genomic_DNA"/>
</dbReference>
<name>A0ABT5L4N2_9ALTE</name>
<evidence type="ECO:0000313" key="7">
    <source>
        <dbReference type="Proteomes" id="UP001218788"/>
    </source>
</evidence>
<dbReference type="Proteomes" id="UP001218788">
    <property type="component" value="Unassembled WGS sequence"/>
</dbReference>
<accession>A0ABT5L4N2</accession>
<dbReference type="PROSITE" id="PS50977">
    <property type="entry name" value="HTH_TETR_2"/>
    <property type="match status" value="1"/>
</dbReference>
<evidence type="ECO:0000313" key="6">
    <source>
        <dbReference type="EMBL" id="MDC8832009.1"/>
    </source>
</evidence>
<dbReference type="PRINTS" id="PR00455">
    <property type="entry name" value="HTHTETR"/>
</dbReference>
<comment type="caution">
    <text evidence="6">The sequence shown here is derived from an EMBL/GenBank/DDBJ whole genome shotgun (WGS) entry which is preliminary data.</text>
</comment>
<evidence type="ECO:0000259" key="5">
    <source>
        <dbReference type="PROSITE" id="PS50977"/>
    </source>
</evidence>
<dbReference type="InterPro" id="IPR001647">
    <property type="entry name" value="HTH_TetR"/>
</dbReference>
<sequence>MDTPTGNLSARDKLLRAASELFYAQGITATGIDAVITRAGVAKMSLYNNFASKSELVAAYIDARHDEWLTLYTKRAASLANGWELILAVFDAYCDHAEFDYEDGFRGCGLLNAAAEMPCGSVERNAVNRHKQQIRSIILEHLNTLPLTEDHQMTTGELAEHICFLLEGAVSLAGLANDTAAITRARNMADKLIEQAL</sequence>
<feature type="domain" description="HTH tetR-type" evidence="5">
    <location>
        <begin position="8"/>
        <end position="68"/>
    </location>
</feature>
<organism evidence="6 7">
    <name type="scientific">Alteromonas gilva</name>
    <dbReference type="NCBI Taxonomy" id="2987522"/>
    <lineage>
        <taxon>Bacteria</taxon>
        <taxon>Pseudomonadati</taxon>
        <taxon>Pseudomonadota</taxon>
        <taxon>Gammaproteobacteria</taxon>
        <taxon>Alteromonadales</taxon>
        <taxon>Alteromonadaceae</taxon>
        <taxon>Alteromonas/Salinimonas group</taxon>
        <taxon>Alteromonas</taxon>
    </lineage>
</organism>
<dbReference type="PANTHER" id="PTHR47506:SF3">
    <property type="entry name" value="HTH-TYPE TRANSCRIPTIONAL REGULATOR LMRA"/>
    <property type="match status" value="1"/>
</dbReference>
<feature type="DNA-binding region" description="H-T-H motif" evidence="4">
    <location>
        <begin position="31"/>
        <end position="50"/>
    </location>
</feature>
<proteinExistence type="predicted"/>
<gene>
    <name evidence="6" type="ORF">OIK42_14720</name>
</gene>
<evidence type="ECO:0000256" key="3">
    <source>
        <dbReference type="ARBA" id="ARBA00023163"/>
    </source>
</evidence>
<protein>
    <submittedName>
        <fullName evidence="6">TetR/AcrR family transcriptional regulator</fullName>
    </submittedName>
</protein>
<dbReference type="PANTHER" id="PTHR47506">
    <property type="entry name" value="TRANSCRIPTIONAL REGULATORY PROTEIN"/>
    <property type="match status" value="1"/>
</dbReference>
<evidence type="ECO:0000256" key="1">
    <source>
        <dbReference type="ARBA" id="ARBA00023015"/>
    </source>
</evidence>
<keyword evidence="3" id="KW-0804">Transcription</keyword>
<dbReference type="SUPFAM" id="SSF46689">
    <property type="entry name" value="Homeodomain-like"/>
    <property type="match status" value="1"/>
</dbReference>
<dbReference type="Pfam" id="PF00440">
    <property type="entry name" value="TetR_N"/>
    <property type="match status" value="1"/>
</dbReference>
<reference evidence="6 7" key="1">
    <citation type="submission" date="2022-10" db="EMBL/GenBank/DDBJ databases">
        <title>Alteromonas sp. chi3 Genome sequencing.</title>
        <authorList>
            <person name="Park S."/>
        </authorList>
    </citation>
    <scope>NUCLEOTIDE SEQUENCE [LARGE SCALE GENOMIC DNA]</scope>
    <source>
        <strain evidence="7">chi3</strain>
    </source>
</reference>
<dbReference type="InterPro" id="IPR036271">
    <property type="entry name" value="Tet_transcr_reg_TetR-rel_C_sf"/>
</dbReference>
<keyword evidence="1" id="KW-0805">Transcription regulation</keyword>
<keyword evidence="2 4" id="KW-0238">DNA-binding</keyword>
<dbReference type="RefSeq" id="WP_273641794.1">
    <property type="nucleotide sequence ID" value="NZ_JAQQXP010000002.1"/>
</dbReference>
<dbReference type="SUPFAM" id="SSF48498">
    <property type="entry name" value="Tetracyclin repressor-like, C-terminal domain"/>
    <property type="match status" value="1"/>
</dbReference>
<evidence type="ECO:0000256" key="2">
    <source>
        <dbReference type="ARBA" id="ARBA00023125"/>
    </source>
</evidence>
<evidence type="ECO:0000256" key="4">
    <source>
        <dbReference type="PROSITE-ProRule" id="PRU00335"/>
    </source>
</evidence>
<dbReference type="Gene3D" id="1.10.357.10">
    <property type="entry name" value="Tetracycline Repressor, domain 2"/>
    <property type="match status" value="1"/>
</dbReference>
<dbReference type="InterPro" id="IPR009057">
    <property type="entry name" value="Homeodomain-like_sf"/>
</dbReference>
<keyword evidence="7" id="KW-1185">Reference proteome</keyword>